<dbReference type="GO" id="GO:0016787">
    <property type="term" value="F:hydrolase activity"/>
    <property type="evidence" value="ECO:0007669"/>
    <property type="project" value="InterPro"/>
</dbReference>
<dbReference type="PANTHER" id="PTHR46623">
    <property type="entry name" value="CARBOXYMETHYLENEBUTENOLIDASE-RELATED"/>
    <property type="match status" value="1"/>
</dbReference>
<sequence>MFCIKARVSTVIKSSFCPKPDYFRRTMSMLVENVKFASENAQGECPAVFVKGKDSSSARGLIVLQEWWGLNQQIQDEAKEIAEKGEFVALVPDLYRGKLATDNEGAGHLMSNLDWPGAVKDITGAAKYLLSKGCTKVGVTGFCMGGALSIAAAALVPQISASAPFYGIPGEALCDVGKIKIPLQCHFGELDDKVGFSSPKDVETLKAKLEAGGVNFELHMYNAGHAFTHKGCDFYNKEACELALQRMIDFMKKNL</sequence>
<dbReference type="InterPro" id="IPR002925">
    <property type="entry name" value="Dienelactn_hydro"/>
</dbReference>
<proteinExistence type="predicted"/>
<name>A0A6S7GAN5_PARCT</name>
<dbReference type="OrthoDB" id="17560at2759"/>
<comment type="caution">
    <text evidence="1">The sequence shown here is derived from an EMBL/GenBank/DDBJ whole genome shotgun (WGS) entry which is preliminary data.</text>
</comment>
<dbReference type="Gene3D" id="3.40.50.1820">
    <property type="entry name" value="alpha/beta hydrolase"/>
    <property type="match status" value="1"/>
</dbReference>
<dbReference type="Proteomes" id="UP001152795">
    <property type="component" value="Unassembled WGS sequence"/>
</dbReference>
<dbReference type="InterPro" id="IPR029058">
    <property type="entry name" value="AB_hydrolase_fold"/>
</dbReference>
<organism evidence="1 2">
    <name type="scientific">Paramuricea clavata</name>
    <name type="common">Red gorgonian</name>
    <name type="synonym">Violescent sea-whip</name>
    <dbReference type="NCBI Taxonomy" id="317549"/>
    <lineage>
        <taxon>Eukaryota</taxon>
        <taxon>Metazoa</taxon>
        <taxon>Cnidaria</taxon>
        <taxon>Anthozoa</taxon>
        <taxon>Octocorallia</taxon>
        <taxon>Malacalcyonacea</taxon>
        <taxon>Plexauridae</taxon>
        <taxon>Paramuricea</taxon>
    </lineage>
</organism>
<dbReference type="InterPro" id="IPR051049">
    <property type="entry name" value="Dienelactone_hydrolase-like"/>
</dbReference>
<gene>
    <name evidence="1" type="ORF">PACLA_8A072440</name>
</gene>
<dbReference type="EMBL" id="CACRXK020001423">
    <property type="protein sequence ID" value="CAB3989048.1"/>
    <property type="molecule type" value="Genomic_DNA"/>
</dbReference>
<keyword evidence="2" id="KW-1185">Reference proteome</keyword>
<dbReference type="SUPFAM" id="SSF53474">
    <property type="entry name" value="alpha/beta-Hydrolases"/>
    <property type="match status" value="1"/>
</dbReference>
<evidence type="ECO:0000313" key="1">
    <source>
        <dbReference type="EMBL" id="CAB3989048.1"/>
    </source>
</evidence>
<dbReference type="Pfam" id="PF01738">
    <property type="entry name" value="DLH"/>
    <property type="match status" value="1"/>
</dbReference>
<dbReference type="PANTHER" id="PTHR46623:SF6">
    <property type="entry name" value="ALPHA_BETA-HYDROLASES SUPERFAMILY PROTEIN"/>
    <property type="match status" value="1"/>
</dbReference>
<dbReference type="AlphaFoldDB" id="A0A6S7GAN5"/>
<evidence type="ECO:0000313" key="2">
    <source>
        <dbReference type="Proteomes" id="UP001152795"/>
    </source>
</evidence>
<protein>
    <submittedName>
        <fullName evidence="1">Carboxymethylenebutenolidase homolog isoform X2</fullName>
    </submittedName>
</protein>
<accession>A0A6S7GAN5</accession>
<reference evidence="1" key="1">
    <citation type="submission" date="2020-04" db="EMBL/GenBank/DDBJ databases">
        <authorList>
            <person name="Alioto T."/>
            <person name="Alioto T."/>
            <person name="Gomez Garrido J."/>
        </authorList>
    </citation>
    <scope>NUCLEOTIDE SEQUENCE</scope>
    <source>
        <strain evidence="1">A484AB</strain>
    </source>
</reference>